<protein>
    <submittedName>
        <fullName evidence="1">Uncharacterized protein</fullName>
    </submittedName>
</protein>
<evidence type="ECO:0000313" key="1">
    <source>
        <dbReference type="EMBL" id="CAJ0607292.1"/>
    </source>
</evidence>
<reference evidence="1" key="1">
    <citation type="submission" date="2023-07" db="EMBL/GenBank/DDBJ databases">
        <authorList>
            <consortium name="CYATHOMIX"/>
        </authorList>
    </citation>
    <scope>NUCLEOTIDE SEQUENCE</scope>
    <source>
        <strain evidence="1">N/A</strain>
    </source>
</reference>
<gene>
    <name evidence="1" type="ORF">CYNAS_LOCUS19275</name>
</gene>
<accession>A0AA36HB15</accession>
<dbReference type="AlphaFoldDB" id="A0AA36HB15"/>
<name>A0AA36HB15_CYLNA</name>
<evidence type="ECO:0000313" key="2">
    <source>
        <dbReference type="Proteomes" id="UP001176961"/>
    </source>
</evidence>
<comment type="caution">
    <text evidence="1">The sequence shown here is derived from an EMBL/GenBank/DDBJ whole genome shotgun (WGS) entry which is preliminary data.</text>
</comment>
<proteinExistence type="predicted"/>
<dbReference type="Proteomes" id="UP001176961">
    <property type="component" value="Unassembled WGS sequence"/>
</dbReference>
<organism evidence="1 2">
    <name type="scientific">Cylicocyclus nassatus</name>
    <name type="common">Nematode worm</name>
    <dbReference type="NCBI Taxonomy" id="53992"/>
    <lineage>
        <taxon>Eukaryota</taxon>
        <taxon>Metazoa</taxon>
        <taxon>Ecdysozoa</taxon>
        <taxon>Nematoda</taxon>
        <taxon>Chromadorea</taxon>
        <taxon>Rhabditida</taxon>
        <taxon>Rhabditina</taxon>
        <taxon>Rhabditomorpha</taxon>
        <taxon>Strongyloidea</taxon>
        <taxon>Strongylidae</taxon>
        <taxon>Cylicocyclus</taxon>
    </lineage>
</organism>
<keyword evidence="2" id="KW-1185">Reference proteome</keyword>
<sequence length="131" mass="15248">MQLLHLNLLFWWQTSDLRFILRKSASLTEIGFQSKPTVLLLTPDDCDEHSEVTIARIVVGGRFVRTSTRAVMSLNERQFQSMRVFNNHPRKGQSEALRTSATPPELPNFWTLEESCHFLGEYTHLFHLFPM</sequence>
<dbReference type="EMBL" id="CATQJL010000316">
    <property type="protein sequence ID" value="CAJ0607292.1"/>
    <property type="molecule type" value="Genomic_DNA"/>
</dbReference>